<keyword evidence="2" id="KW-1185">Reference proteome</keyword>
<name>A0AA88D3S5_FICCA</name>
<dbReference type="AlphaFoldDB" id="A0AA88D3S5"/>
<evidence type="ECO:0000313" key="2">
    <source>
        <dbReference type="Proteomes" id="UP001187192"/>
    </source>
</evidence>
<evidence type="ECO:0000313" key="1">
    <source>
        <dbReference type="EMBL" id="GMN43315.1"/>
    </source>
</evidence>
<protein>
    <submittedName>
        <fullName evidence="1">Uncharacterized protein</fullName>
    </submittedName>
</protein>
<dbReference type="EMBL" id="BTGU01000016">
    <property type="protein sequence ID" value="GMN43315.1"/>
    <property type="molecule type" value="Genomic_DNA"/>
</dbReference>
<dbReference type="Proteomes" id="UP001187192">
    <property type="component" value="Unassembled WGS sequence"/>
</dbReference>
<sequence length="131" mass="14382">MEGLAVVCVVCFASRAFVALLTDIPFVASGSSIPSAFLLWVMREVPPSVTTNVQESATLTFVSDDSTAIQNPQRWTTVASVNIKSESYLTWFLYAKHVHSSAKICLRAGFSEQSYSENSLGNLEDEIERGR</sequence>
<comment type="caution">
    <text evidence="1">The sequence shown here is derived from an EMBL/GenBank/DDBJ whole genome shotgun (WGS) entry which is preliminary data.</text>
</comment>
<reference evidence="1" key="1">
    <citation type="submission" date="2023-07" db="EMBL/GenBank/DDBJ databases">
        <title>draft genome sequence of fig (Ficus carica).</title>
        <authorList>
            <person name="Takahashi T."/>
            <person name="Nishimura K."/>
        </authorList>
    </citation>
    <scope>NUCLEOTIDE SEQUENCE</scope>
</reference>
<organism evidence="1 2">
    <name type="scientific">Ficus carica</name>
    <name type="common">Common fig</name>
    <dbReference type="NCBI Taxonomy" id="3494"/>
    <lineage>
        <taxon>Eukaryota</taxon>
        <taxon>Viridiplantae</taxon>
        <taxon>Streptophyta</taxon>
        <taxon>Embryophyta</taxon>
        <taxon>Tracheophyta</taxon>
        <taxon>Spermatophyta</taxon>
        <taxon>Magnoliopsida</taxon>
        <taxon>eudicotyledons</taxon>
        <taxon>Gunneridae</taxon>
        <taxon>Pentapetalae</taxon>
        <taxon>rosids</taxon>
        <taxon>fabids</taxon>
        <taxon>Rosales</taxon>
        <taxon>Moraceae</taxon>
        <taxon>Ficeae</taxon>
        <taxon>Ficus</taxon>
    </lineage>
</organism>
<accession>A0AA88D3S5</accession>
<proteinExistence type="predicted"/>
<gene>
    <name evidence="1" type="ORF">TIFTF001_012509</name>
</gene>